<dbReference type="SUPFAM" id="SSF53955">
    <property type="entry name" value="Lysozyme-like"/>
    <property type="match status" value="1"/>
</dbReference>
<dbReference type="GO" id="GO:0003796">
    <property type="term" value="F:lysozyme activity"/>
    <property type="evidence" value="ECO:0007669"/>
    <property type="project" value="InterPro"/>
</dbReference>
<feature type="region of interest" description="Disordered" evidence="3">
    <location>
        <begin position="22"/>
        <end position="43"/>
    </location>
</feature>
<protein>
    <submittedName>
        <fullName evidence="5">Uncharacterized protein</fullName>
    </submittedName>
</protein>
<name>A0AAU7DP77_9BACT</name>
<dbReference type="GO" id="GO:0042742">
    <property type="term" value="P:defense response to bacterium"/>
    <property type="evidence" value="ECO:0007669"/>
    <property type="project" value="UniProtKB-KW"/>
</dbReference>
<feature type="compositionally biased region" description="Basic residues" evidence="3">
    <location>
        <begin position="347"/>
        <end position="369"/>
    </location>
</feature>
<dbReference type="AlphaFoldDB" id="A0AAU7DP77"/>
<evidence type="ECO:0000256" key="2">
    <source>
        <dbReference type="ARBA" id="ARBA00022638"/>
    </source>
</evidence>
<dbReference type="GO" id="GO:0031640">
    <property type="term" value="P:killing of cells of another organism"/>
    <property type="evidence" value="ECO:0007669"/>
    <property type="project" value="UniProtKB-KW"/>
</dbReference>
<accession>A0AAU7DP77</accession>
<dbReference type="RefSeq" id="WP_348264903.1">
    <property type="nucleotide sequence ID" value="NZ_CP121196.1"/>
</dbReference>
<evidence type="ECO:0000256" key="3">
    <source>
        <dbReference type="SAM" id="MobiDB-lite"/>
    </source>
</evidence>
<dbReference type="EMBL" id="CP121196">
    <property type="protein sequence ID" value="XBH19684.1"/>
    <property type="molecule type" value="Genomic_DNA"/>
</dbReference>
<evidence type="ECO:0000256" key="4">
    <source>
        <dbReference type="SAM" id="SignalP"/>
    </source>
</evidence>
<feature type="signal peptide" evidence="4">
    <location>
        <begin position="1"/>
        <end position="22"/>
    </location>
</feature>
<dbReference type="InterPro" id="IPR023346">
    <property type="entry name" value="Lysozyme-like_dom_sf"/>
</dbReference>
<keyword evidence="2" id="KW-0081">Bacteriolytic enzyme</keyword>
<dbReference type="Gene3D" id="1.10.530.40">
    <property type="match status" value="1"/>
</dbReference>
<keyword evidence="1" id="KW-0929">Antimicrobial</keyword>
<sequence length="369" mass="40559">MRLLETFAFALVVMSAGSPAFAQDPPDSSLARPQGQSLVASPTPVVAPSPALRMMEEFKNTNVKFDMNELVDILRDRRHEGWVLAAYPDPRTAQPLIGAGFSLDLPEREHPQQDAMNPHPFLEPSSADLWQAAGLDPARLDDILKVFYARRSSWSKRTWRKKLFSLPAQISDEDAVQLVRVGAIQAIYNAKAYCKNFDQLNGPQQMAMAQLVYQMGVNLEHFNAFLTTINPGSAPREQQLVQTGSQAEQEPAAADSEMLGQAIQDATAAPAALDQSADYWLGVQQSLMGSQWAHKYRTRAISVIAMLDPAYSDDPTAAERRVGAVLRPAVVRHGRRGAAATRQVALKTHRGHGKKAGRTAVRAKSRKRA</sequence>
<feature type="chain" id="PRO_5043739208" evidence="4">
    <location>
        <begin position="23"/>
        <end position="369"/>
    </location>
</feature>
<organism evidence="5">
    <name type="scientific">Telmatobacter sp. DSM 110680</name>
    <dbReference type="NCBI Taxonomy" id="3036704"/>
    <lineage>
        <taxon>Bacteria</taxon>
        <taxon>Pseudomonadati</taxon>
        <taxon>Acidobacteriota</taxon>
        <taxon>Terriglobia</taxon>
        <taxon>Terriglobales</taxon>
        <taxon>Acidobacteriaceae</taxon>
        <taxon>Telmatobacter</taxon>
    </lineage>
</organism>
<dbReference type="InterPro" id="IPR023347">
    <property type="entry name" value="Lysozyme_dom_sf"/>
</dbReference>
<gene>
    <name evidence="5" type="ORF">P8935_10285</name>
</gene>
<proteinExistence type="predicted"/>
<keyword evidence="4" id="KW-0732">Signal</keyword>
<reference evidence="5" key="1">
    <citation type="submission" date="2023-03" db="EMBL/GenBank/DDBJ databases">
        <title>Edaphobacter sp.</title>
        <authorList>
            <person name="Huber K.J."/>
            <person name="Papendorf J."/>
            <person name="Pilke C."/>
            <person name="Bunk B."/>
            <person name="Sproeer C."/>
            <person name="Pester M."/>
        </authorList>
    </citation>
    <scope>NUCLEOTIDE SEQUENCE</scope>
    <source>
        <strain evidence="5">DSM 110680</strain>
    </source>
</reference>
<feature type="region of interest" description="Disordered" evidence="3">
    <location>
        <begin position="344"/>
        <end position="369"/>
    </location>
</feature>
<evidence type="ECO:0000313" key="5">
    <source>
        <dbReference type="EMBL" id="XBH19684.1"/>
    </source>
</evidence>
<evidence type="ECO:0000256" key="1">
    <source>
        <dbReference type="ARBA" id="ARBA00022529"/>
    </source>
</evidence>